<evidence type="ECO:0000256" key="8">
    <source>
        <dbReference type="ARBA" id="ARBA00023136"/>
    </source>
</evidence>
<evidence type="ECO:0000313" key="11">
    <source>
        <dbReference type="Proteomes" id="UP000058636"/>
    </source>
</evidence>
<dbReference type="PANTHER" id="PTHR43394">
    <property type="entry name" value="ATP-DEPENDENT PERMEASE MDL1, MITOCHONDRIAL"/>
    <property type="match status" value="1"/>
</dbReference>
<feature type="transmembrane region" description="Helical" evidence="9">
    <location>
        <begin position="247"/>
        <end position="268"/>
    </location>
</feature>
<dbReference type="GO" id="GO:0005524">
    <property type="term" value="F:ATP binding"/>
    <property type="evidence" value="ECO:0007669"/>
    <property type="project" value="UniProtKB-KW"/>
</dbReference>
<proteinExistence type="predicted"/>
<dbReference type="GO" id="GO:0005886">
    <property type="term" value="C:plasma membrane"/>
    <property type="evidence" value="ECO:0007669"/>
    <property type="project" value="UniProtKB-SubCell"/>
</dbReference>
<keyword evidence="6" id="KW-0067">ATP-binding</keyword>
<keyword evidence="5" id="KW-0547">Nucleotide-binding</keyword>
<evidence type="ECO:0000256" key="4">
    <source>
        <dbReference type="ARBA" id="ARBA00022692"/>
    </source>
</evidence>
<feature type="transmembrane region" description="Helical" evidence="9">
    <location>
        <begin position="59"/>
        <end position="77"/>
    </location>
</feature>
<evidence type="ECO:0000256" key="3">
    <source>
        <dbReference type="ARBA" id="ARBA00022475"/>
    </source>
</evidence>
<dbReference type="InterPro" id="IPR017871">
    <property type="entry name" value="ABC_transporter-like_CS"/>
</dbReference>
<organism evidence="10 11">
    <name type="scientific">Thermotoga petrophila</name>
    <dbReference type="NCBI Taxonomy" id="93929"/>
    <lineage>
        <taxon>Bacteria</taxon>
        <taxon>Thermotogati</taxon>
        <taxon>Thermotogota</taxon>
        <taxon>Thermotogae</taxon>
        <taxon>Thermotogales</taxon>
        <taxon>Thermotogaceae</taxon>
        <taxon>Thermotoga</taxon>
    </lineage>
</organism>
<evidence type="ECO:0000256" key="2">
    <source>
        <dbReference type="ARBA" id="ARBA00022448"/>
    </source>
</evidence>
<evidence type="ECO:0000256" key="5">
    <source>
        <dbReference type="ARBA" id="ARBA00022741"/>
    </source>
</evidence>
<dbReference type="InterPro" id="IPR039421">
    <property type="entry name" value="Type_1_exporter"/>
</dbReference>
<dbReference type="InterPro" id="IPR036640">
    <property type="entry name" value="ABC1_TM_sf"/>
</dbReference>
<feature type="transmembrane region" description="Helical" evidence="9">
    <location>
        <begin position="160"/>
        <end position="182"/>
    </location>
</feature>
<dbReference type="InterPro" id="IPR011527">
    <property type="entry name" value="ABC1_TM_dom"/>
</dbReference>
<dbReference type="Pfam" id="PF00664">
    <property type="entry name" value="ABC_membrane"/>
    <property type="match status" value="1"/>
</dbReference>
<evidence type="ECO:0000256" key="7">
    <source>
        <dbReference type="ARBA" id="ARBA00022989"/>
    </source>
</evidence>
<feature type="transmembrane region" description="Helical" evidence="9">
    <location>
        <begin position="280"/>
        <end position="301"/>
    </location>
</feature>
<evidence type="ECO:0000256" key="1">
    <source>
        <dbReference type="ARBA" id="ARBA00004651"/>
    </source>
</evidence>
<dbReference type="InterPro" id="IPR003593">
    <property type="entry name" value="AAA+_ATPase"/>
</dbReference>
<reference evidence="10 11" key="1">
    <citation type="journal article" date="2015" name="MBio">
        <title>Genome-Resolved Metagenomic Analysis Reveals Roles for Candidate Phyla and Other Microbial Community Members in Biogeochemical Transformations in Oil Reservoirs.</title>
        <authorList>
            <person name="Hu P."/>
            <person name="Tom L."/>
            <person name="Singh A."/>
            <person name="Thomas B.C."/>
            <person name="Baker B.J."/>
            <person name="Piceno Y.M."/>
            <person name="Andersen G.L."/>
            <person name="Banfield J.F."/>
        </authorList>
    </citation>
    <scope>NUCLEOTIDE SEQUENCE [LARGE SCALE GENOMIC DNA]</scope>
    <source>
        <strain evidence="10">46_26</strain>
    </source>
</reference>
<dbReference type="RefSeq" id="WP_004080006.1">
    <property type="nucleotide sequence ID" value="NZ_DAITJQ010000001.1"/>
</dbReference>
<dbReference type="Pfam" id="PF00005">
    <property type="entry name" value="ABC_tran"/>
    <property type="match status" value="1"/>
</dbReference>
<dbReference type="SUPFAM" id="SSF90123">
    <property type="entry name" value="ABC transporter transmembrane region"/>
    <property type="match status" value="1"/>
</dbReference>
<dbReference type="SMART" id="SM00382">
    <property type="entry name" value="AAA"/>
    <property type="match status" value="1"/>
</dbReference>
<dbReference type="GO" id="GO:0016887">
    <property type="term" value="F:ATP hydrolysis activity"/>
    <property type="evidence" value="ECO:0007669"/>
    <property type="project" value="InterPro"/>
</dbReference>
<dbReference type="PROSITE" id="PS50929">
    <property type="entry name" value="ABC_TM1F"/>
    <property type="match status" value="1"/>
</dbReference>
<dbReference type="Gene3D" id="1.20.1560.10">
    <property type="entry name" value="ABC transporter type 1, transmembrane domain"/>
    <property type="match status" value="1"/>
</dbReference>
<dbReference type="GO" id="GO:0015421">
    <property type="term" value="F:ABC-type oligopeptide transporter activity"/>
    <property type="evidence" value="ECO:0007669"/>
    <property type="project" value="TreeGrafter"/>
</dbReference>
<protein>
    <submittedName>
        <fullName evidence="10">ABC transporter related</fullName>
    </submittedName>
</protein>
<dbReference type="EMBL" id="LGFG01000061">
    <property type="protein sequence ID" value="KUK23031.1"/>
    <property type="molecule type" value="Genomic_DNA"/>
</dbReference>
<dbReference type="Proteomes" id="UP000058636">
    <property type="component" value="Unassembled WGS sequence"/>
</dbReference>
<name>A0A124FFZ3_9THEM</name>
<evidence type="ECO:0000256" key="9">
    <source>
        <dbReference type="SAM" id="Phobius"/>
    </source>
</evidence>
<comment type="caution">
    <text evidence="10">The sequence shown here is derived from an EMBL/GenBank/DDBJ whole genome shotgun (WGS) entry which is preliminary data.</text>
</comment>
<dbReference type="SUPFAM" id="SSF52540">
    <property type="entry name" value="P-loop containing nucleoside triphosphate hydrolases"/>
    <property type="match status" value="1"/>
</dbReference>
<evidence type="ECO:0000313" key="10">
    <source>
        <dbReference type="EMBL" id="KUK23031.1"/>
    </source>
</evidence>
<evidence type="ECO:0000256" key="6">
    <source>
        <dbReference type="ARBA" id="ARBA00022840"/>
    </source>
</evidence>
<dbReference type="PROSITE" id="PS50893">
    <property type="entry name" value="ABC_TRANSPORTER_2"/>
    <property type="match status" value="1"/>
</dbReference>
<keyword evidence="2" id="KW-0813">Transport</keyword>
<feature type="transmembrane region" description="Helical" evidence="9">
    <location>
        <begin position="18"/>
        <end position="39"/>
    </location>
</feature>
<keyword evidence="7 9" id="KW-1133">Transmembrane helix</keyword>
<keyword evidence="3" id="KW-1003">Cell membrane</keyword>
<dbReference type="CDD" id="cd18541">
    <property type="entry name" value="ABC_6TM_TmrB_like"/>
    <property type="match status" value="1"/>
</dbReference>
<dbReference type="PROSITE" id="PS00211">
    <property type="entry name" value="ABC_TRANSPORTER_1"/>
    <property type="match status" value="1"/>
</dbReference>
<dbReference type="FunFam" id="3.40.50.300:FF:000221">
    <property type="entry name" value="Multidrug ABC transporter ATP-binding protein"/>
    <property type="match status" value="1"/>
</dbReference>
<dbReference type="AlphaFoldDB" id="A0A124FFZ3"/>
<keyword evidence="8 9" id="KW-0472">Membrane</keyword>
<feature type="transmembrane region" description="Helical" evidence="9">
    <location>
        <begin position="135"/>
        <end position="154"/>
    </location>
</feature>
<dbReference type="PATRIC" id="fig|93930.3.peg.1726"/>
<dbReference type="FunFam" id="1.20.1560.10:FF:000252">
    <property type="entry name" value="ABC transporter, ATP-binding protein"/>
    <property type="match status" value="1"/>
</dbReference>
<dbReference type="InterPro" id="IPR027417">
    <property type="entry name" value="P-loop_NTPase"/>
</dbReference>
<gene>
    <name evidence="10" type="ORF">XD57_0872</name>
</gene>
<dbReference type="Gene3D" id="3.40.50.300">
    <property type="entry name" value="P-loop containing nucleotide triphosphate hydrolases"/>
    <property type="match status" value="1"/>
</dbReference>
<accession>A0A124FFZ3</accession>
<dbReference type="PANTHER" id="PTHR43394:SF1">
    <property type="entry name" value="ATP-BINDING CASSETTE SUB-FAMILY B MEMBER 10, MITOCHONDRIAL"/>
    <property type="match status" value="1"/>
</dbReference>
<comment type="subcellular location">
    <subcellularLocation>
        <location evidence="1">Cell membrane</location>
        <topology evidence="1">Multi-pass membrane protein</topology>
    </subcellularLocation>
</comment>
<sequence>MKTSSILVDFLKRNWHKYLLGVLSLIAVDLLQVYIPRVIGKIVDMLNTETMNFDTLKIMLFWVMAAASGMFIGRFFWRFFLGGTARKFFLETSNKMFSKLLSLTPGFFDRMKSGELMARFTNDLSLLRRVLGQGAILFFDSFIMIVMVFFFMIGNVGWKLSWISFAPLLLLAPVSMSFGRLIHRKVSEVQRSFSELSGFTEETISSVRIVKSFSVEDVSFKIFENRALKNYEDTLSAIKVSSVFRPLINLIASTAFFLALLYGGRAVINGKISLGDFIAFNSYLGMLVWPMMAYGFMVDLFQRGRAAMRRLDTIFTAQPEVKEPEKPIRIDHFESFEVRNLTYRYPGTEREVLKNVTMKINRGEMIGIAGSVGSGKSTIAKLLVKLYPVERGKIFINGVDINDVSSENIRSIVTLVPQETFLFSDTVRNNITVGLENVDEKKIEEVTKLAAVYDDIMSFPEKFDTIVGERGVTLSGGQKQRITIARALIRDFEVYIFDDCLSAVDPETEERIIDSIRKGMKGKTIVVITHRLKVLKNADRIYVLHEGRVIEEGTHEELMIRDGMYSRMYRKQLIEEG</sequence>
<keyword evidence="4 9" id="KW-0812">Transmembrane</keyword>
<dbReference type="InterPro" id="IPR003439">
    <property type="entry name" value="ABC_transporter-like_ATP-bd"/>
</dbReference>